<evidence type="ECO:0000313" key="3">
    <source>
        <dbReference type="Proteomes" id="UP000182045"/>
    </source>
</evidence>
<accession>A0ABM9VUQ9</accession>
<name>A0ABM9VUQ9_9RHOB</name>
<feature type="region of interest" description="Disordered" evidence="1">
    <location>
        <begin position="29"/>
        <end position="73"/>
    </location>
</feature>
<gene>
    <name evidence="2" type="ORF">Ga0058931_1294</name>
</gene>
<keyword evidence="3" id="KW-1185">Reference proteome</keyword>
<protein>
    <recommendedName>
        <fullName evidence="4">Transposase</fullName>
    </recommendedName>
</protein>
<proteinExistence type="predicted"/>
<evidence type="ECO:0000313" key="2">
    <source>
        <dbReference type="EMBL" id="CUX80719.1"/>
    </source>
</evidence>
<sequence length="73" mass="7822">MGASAENFSECDSDEIVRLRRFSGLLATSASDAENDAGRKQHADTPVRDADSDTAPLARAKNQSQAPKMKLLS</sequence>
<evidence type="ECO:0008006" key="4">
    <source>
        <dbReference type="Google" id="ProtNLM"/>
    </source>
</evidence>
<evidence type="ECO:0000256" key="1">
    <source>
        <dbReference type="SAM" id="MobiDB-lite"/>
    </source>
</evidence>
<dbReference type="Proteomes" id="UP000182045">
    <property type="component" value="Unassembled WGS sequence"/>
</dbReference>
<feature type="compositionally biased region" description="Basic and acidic residues" evidence="1">
    <location>
        <begin position="36"/>
        <end position="51"/>
    </location>
</feature>
<organism evidence="2 3">
    <name type="scientific">Roseibaca calidilacus</name>
    <dbReference type="NCBI Taxonomy" id="1666912"/>
    <lineage>
        <taxon>Bacteria</taxon>
        <taxon>Pseudomonadati</taxon>
        <taxon>Pseudomonadota</taxon>
        <taxon>Alphaproteobacteria</taxon>
        <taxon>Rhodobacterales</taxon>
        <taxon>Paracoccaceae</taxon>
        <taxon>Roseinatronobacter</taxon>
    </lineage>
</organism>
<dbReference type="EMBL" id="FBYC01000004">
    <property type="protein sequence ID" value="CUX80719.1"/>
    <property type="molecule type" value="Genomic_DNA"/>
</dbReference>
<reference evidence="2 3" key="1">
    <citation type="submission" date="2016-01" db="EMBL/GenBank/DDBJ databases">
        <authorList>
            <person name="Varghese N."/>
        </authorList>
    </citation>
    <scope>NUCLEOTIDE SEQUENCE [LARGE SCALE GENOMIC DNA]</scope>
    <source>
        <strain evidence="2 3">HL-91</strain>
    </source>
</reference>
<comment type="caution">
    <text evidence="2">The sequence shown here is derived from an EMBL/GenBank/DDBJ whole genome shotgun (WGS) entry which is preliminary data.</text>
</comment>